<accession>A0A1N7K0L2</accession>
<reference evidence="2" key="1">
    <citation type="submission" date="2017-01" db="EMBL/GenBank/DDBJ databases">
        <authorList>
            <person name="Varghese N."/>
            <person name="Submissions S."/>
        </authorList>
    </citation>
    <scope>NUCLEOTIDE SEQUENCE [LARGE SCALE GENOMIC DNA]</scope>
    <source>
        <strain evidence="2">DSM 22306</strain>
    </source>
</reference>
<dbReference type="SUPFAM" id="SSF50475">
    <property type="entry name" value="FMN-binding split barrel"/>
    <property type="match status" value="1"/>
</dbReference>
<dbReference type="AlphaFoldDB" id="A0A1N7K0L2"/>
<dbReference type="Gene3D" id="2.30.110.10">
    <property type="entry name" value="Electron Transport, Fmn-binding Protein, Chain A"/>
    <property type="match status" value="1"/>
</dbReference>
<organism evidence="1 2">
    <name type="scientific">Neptunomonas antarctica</name>
    <dbReference type="NCBI Taxonomy" id="619304"/>
    <lineage>
        <taxon>Bacteria</taxon>
        <taxon>Pseudomonadati</taxon>
        <taxon>Pseudomonadota</taxon>
        <taxon>Gammaproteobacteria</taxon>
        <taxon>Oceanospirillales</taxon>
        <taxon>Oceanospirillaceae</taxon>
        <taxon>Neptunomonas</taxon>
    </lineage>
</organism>
<dbReference type="Pfam" id="PF04299">
    <property type="entry name" value="FMN_bind_2"/>
    <property type="match status" value="1"/>
</dbReference>
<dbReference type="InterPro" id="IPR012349">
    <property type="entry name" value="Split_barrel_FMN-bd"/>
</dbReference>
<dbReference type="STRING" id="619304.SAMN05421760_102122"/>
<dbReference type="EMBL" id="FTOE01000002">
    <property type="protein sequence ID" value="SIS55120.1"/>
    <property type="molecule type" value="Genomic_DNA"/>
</dbReference>
<dbReference type="OrthoDB" id="9794948at2"/>
<dbReference type="PANTHER" id="PTHR35802:SF1">
    <property type="entry name" value="PROTEASE SYNTHASE AND SPORULATION PROTEIN PAI 2"/>
    <property type="match status" value="1"/>
</dbReference>
<dbReference type="PIRSF" id="PIRSF010372">
    <property type="entry name" value="PaiB"/>
    <property type="match status" value="1"/>
</dbReference>
<keyword evidence="2" id="KW-1185">Reference proteome</keyword>
<dbReference type="Proteomes" id="UP000185999">
    <property type="component" value="Unassembled WGS sequence"/>
</dbReference>
<sequence length="211" mass="23994">MLQPQIFRENRIEIMHDIMRMQPFASLVSMQEGDIVADHIPLIIHPELSTQGTLRGHIARSNPIGNKLDEKLEALVMFRGPHHYITPSWYPSKKEQGKVVPTWNYIVVHARGKIKFHQDADWILSHLTELTSRHESGRKEPWKVSDAPDDYIARQLRAITGIEIEITSLQGTWKVSQNKTIEDNQGVCAGLKAELSETAQAMAACVEGKRR</sequence>
<name>A0A1N7K0L2_9GAMM</name>
<gene>
    <name evidence="1" type="ORF">SAMN05421760_102122</name>
</gene>
<proteinExistence type="predicted"/>
<evidence type="ECO:0000313" key="2">
    <source>
        <dbReference type="Proteomes" id="UP000185999"/>
    </source>
</evidence>
<dbReference type="InterPro" id="IPR007396">
    <property type="entry name" value="TR_PAI2-type"/>
</dbReference>
<dbReference type="RefSeq" id="WP_054340964.1">
    <property type="nucleotide sequence ID" value="NZ_FTOE01000002.1"/>
</dbReference>
<dbReference type="PANTHER" id="PTHR35802">
    <property type="entry name" value="PROTEASE SYNTHASE AND SPORULATION PROTEIN PAI 2"/>
    <property type="match status" value="1"/>
</dbReference>
<evidence type="ECO:0000313" key="1">
    <source>
        <dbReference type="EMBL" id="SIS55120.1"/>
    </source>
</evidence>
<protein>
    <submittedName>
        <fullName evidence="1">Negative transcriptional regulator, PaiB family</fullName>
    </submittedName>
</protein>